<reference evidence="12" key="1">
    <citation type="submission" date="2011-11" db="EMBL/GenBank/DDBJ databases">
        <title>Complete sequence of Desulfosporosinus orientis DSM 765.</title>
        <authorList>
            <person name="Lucas S."/>
            <person name="Han J."/>
            <person name="Lapidus A."/>
            <person name="Cheng J.-F."/>
            <person name="Goodwin L."/>
            <person name="Pitluck S."/>
            <person name="Peters L."/>
            <person name="Ovchinnikova G."/>
            <person name="Teshima H."/>
            <person name="Detter J.C."/>
            <person name="Han C."/>
            <person name="Tapia R."/>
            <person name="Land M."/>
            <person name="Hauser L."/>
            <person name="Kyrpides N."/>
            <person name="Ivanova N."/>
            <person name="Pagani I."/>
            <person name="Pester M."/>
            <person name="Spring S."/>
            <person name="Ollivier B."/>
            <person name="Rattei T."/>
            <person name="Klenk H.-P."/>
            <person name="Wagner M."/>
            <person name="Loy A."/>
            <person name="Woyke T."/>
        </authorList>
    </citation>
    <scope>NUCLEOTIDE SEQUENCE [LARGE SCALE GENOMIC DNA]</scope>
    <source>
        <strain evidence="12">ATCC 19365 / DSM 765 / NCIMB 8382 / VKM B-1628</strain>
    </source>
</reference>
<evidence type="ECO:0000256" key="1">
    <source>
        <dbReference type="ARBA" id="ARBA00022475"/>
    </source>
</evidence>
<dbReference type="KEGG" id="dor:Desor_1163"/>
<protein>
    <recommendedName>
        <fullName evidence="10">Glycerol-3-phosphate acyltransferase</fullName>
    </recommendedName>
    <alternativeName>
        <fullName evidence="10">Acyl-PO4 G3P acyltransferase</fullName>
    </alternativeName>
    <alternativeName>
        <fullName evidence="10">Acyl-phosphate--glycerol-3-phosphate acyltransferase</fullName>
    </alternativeName>
    <alternativeName>
        <fullName evidence="10">G3P acyltransferase</fullName>
        <shortName evidence="10">GPAT</shortName>
        <ecNumber evidence="10">2.3.1.275</ecNumber>
    </alternativeName>
    <alternativeName>
        <fullName evidence="10">Lysophosphatidic acid synthase</fullName>
        <shortName evidence="10">LPA synthase</shortName>
    </alternativeName>
</protein>
<evidence type="ECO:0000256" key="2">
    <source>
        <dbReference type="ARBA" id="ARBA00022516"/>
    </source>
</evidence>
<feature type="transmembrane region" description="Helical" evidence="10">
    <location>
        <begin position="145"/>
        <end position="175"/>
    </location>
</feature>
<evidence type="ECO:0000256" key="5">
    <source>
        <dbReference type="ARBA" id="ARBA00022989"/>
    </source>
</evidence>
<dbReference type="PANTHER" id="PTHR30309">
    <property type="entry name" value="INNER MEMBRANE PROTEIN YGIH"/>
    <property type="match status" value="1"/>
</dbReference>
<comment type="catalytic activity">
    <reaction evidence="10">
        <text>an acyl phosphate + sn-glycerol 3-phosphate = a 1-acyl-sn-glycero-3-phosphate + phosphate</text>
        <dbReference type="Rhea" id="RHEA:34075"/>
        <dbReference type="ChEBI" id="CHEBI:43474"/>
        <dbReference type="ChEBI" id="CHEBI:57597"/>
        <dbReference type="ChEBI" id="CHEBI:57970"/>
        <dbReference type="ChEBI" id="CHEBI:59918"/>
        <dbReference type="EC" id="2.3.1.275"/>
    </reaction>
</comment>
<accession>G7WCS4</accession>
<dbReference type="UniPathway" id="UPA00085"/>
<evidence type="ECO:0000256" key="4">
    <source>
        <dbReference type="ARBA" id="ARBA00022692"/>
    </source>
</evidence>
<name>G7WCS4_DESOD</name>
<dbReference type="GO" id="GO:0005886">
    <property type="term" value="C:plasma membrane"/>
    <property type="evidence" value="ECO:0007669"/>
    <property type="project" value="UniProtKB-SubCell"/>
</dbReference>
<dbReference type="SMART" id="SM01207">
    <property type="entry name" value="G3P_acyltransf"/>
    <property type="match status" value="1"/>
</dbReference>
<comment type="subunit">
    <text evidence="10">Probably interacts with PlsX.</text>
</comment>
<evidence type="ECO:0000256" key="10">
    <source>
        <dbReference type="HAMAP-Rule" id="MF_01043"/>
    </source>
</evidence>
<feature type="transmembrane region" description="Helical" evidence="10">
    <location>
        <begin position="46"/>
        <end position="65"/>
    </location>
</feature>
<keyword evidence="4 10" id="KW-0812">Transmembrane</keyword>
<dbReference type="HOGENOM" id="CLU_081254_3_0_9"/>
<dbReference type="PATRIC" id="fig|768706.3.peg.1146"/>
<comment type="similarity">
    <text evidence="10">Belongs to the PlsY family.</text>
</comment>
<evidence type="ECO:0000256" key="9">
    <source>
        <dbReference type="ARBA" id="ARBA00023264"/>
    </source>
</evidence>
<evidence type="ECO:0000256" key="6">
    <source>
        <dbReference type="ARBA" id="ARBA00023098"/>
    </source>
</evidence>
<evidence type="ECO:0000313" key="12">
    <source>
        <dbReference type="Proteomes" id="UP000006346"/>
    </source>
</evidence>
<feature type="transmembrane region" description="Helical" evidence="10">
    <location>
        <begin position="104"/>
        <end position="133"/>
    </location>
</feature>
<dbReference type="NCBIfam" id="TIGR00023">
    <property type="entry name" value="glycerol-3-phosphate 1-O-acyltransferase PlsY"/>
    <property type="match status" value="1"/>
</dbReference>
<dbReference type="OrthoDB" id="9777124at2"/>
<sequence>MSRYLIFILAYCLGAIPFAYIAGMIKGIDVRRHGSGNIGTTNAFRLLGVKLGILVLLGDFLKGALSVSLGLWAFGPWGGIVGGLLAMAGHSWNPLFGFRPSGKGVAAGFGIITVLMPKITLIAVLVFVLVVWLTRYVSMGSVSGALTVLILVFVFPQPIAYQVFVVIAVLAVFVLHRSNFQRVLNGTENKFGEKKK</sequence>
<evidence type="ECO:0000256" key="7">
    <source>
        <dbReference type="ARBA" id="ARBA00023136"/>
    </source>
</evidence>
<dbReference type="Pfam" id="PF02660">
    <property type="entry name" value="G3P_acyltransf"/>
    <property type="match status" value="1"/>
</dbReference>
<keyword evidence="5 10" id="KW-1133">Transmembrane helix</keyword>
<keyword evidence="2 10" id="KW-0444">Lipid biosynthesis</keyword>
<dbReference type="eggNOG" id="COG0344">
    <property type="taxonomic scope" value="Bacteria"/>
</dbReference>
<dbReference type="RefSeq" id="WP_014183651.1">
    <property type="nucleotide sequence ID" value="NC_016584.1"/>
</dbReference>
<dbReference type="Proteomes" id="UP000006346">
    <property type="component" value="Chromosome"/>
</dbReference>
<dbReference type="EMBL" id="CP003108">
    <property type="protein sequence ID" value="AET66830.1"/>
    <property type="molecule type" value="Genomic_DNA"/>
</dbReference>
<dbReference type="EC" id="2.3.1.275" evidence="10"/>
<dbReference type="GO" id="GO:0043772">
    <property type="term" value="F:acyl-phosphate glycerol-3-phosphate acyltransferase activity"/>
    <property type="evidence" value="ECO:0007669"/>
    <property type="project" value="UniProtKB-UniRule"/>
</dbReference>
<keyword evidence="12" id="KW-1185">Reference proteome</keyword>
<gene>
    <name evidence="10" type="primary">plsY</name>
    <name evidence="11" type="ordered locus">Desor_1163</name>
</gene>
<comment type="pathway">
    <text evidence="10">Lipid metabolism; phospholipid metabolism.</text>
</comment>
<dbReference type="InterPro" id="IPR003811">
    <property type="entry name" value="G3P_acylTferase_PlsY"/>
</dbReference>
<feature type="transmembrane region" description="Helical" evidence="10">
    <location>
        <begin position="71"/>
        <end position="92"/>
    </location>
</feature>
<dbReference type="PANTHER" id="PTHR30309:SF0">
    <property type="entry name" value="GLYCEROL-3-PHOSPHATE ACYLTRANSFERASE-RELATED"/>
    <property type="match status" value="1"/>
</dbReference>
<evidence type="ECO:0000256" key="3">
    <source>
        <dbReference type="ARBA" id="ARBA00022679"/>
    </source>
</evidence>
<keyword evidence="9 10" id="KW-1208">Phospholipid metabolism</keyword>
<comment type="function">
    <text evidence="10">Catalyzes the transfer of an acyl group from acyl-phosphate (acyl-PO(4)) to glycerol-3-phosphate (G3P) to form lysophosphatidic acid (LPA). This enzyme utilizes acyl-phosphate as fatty acyl donor, but not acyl-CoA or acyl-ACP.</text>
</comment>
<proteinExistence type="inferred from homology"/>
<keyword evidence="11" id="KW-0012">Acyltransferase</keyword>
<dbReference type="STRING" id="768706.Desor_1163"/>
<keyword evidence="8 10" id="KW-0594">Phospholipid biosynthesis</keyword>
<feature type="transmembrane region" description="Helical" evidence="10">
    <location>
        <begin position="6"/>
        <end position="25"/>
    </location>
</feature>
<keyword evidence="1 10" id="KW-1003">Cell membrane</keyword>
<reference evidence="11 12" key="2">
    <citation type="journal article" date="2012" name="J. Bacteriol.">
        <title>Complete genome sequences of Desulfosporosinus orientis DSM765T, Desulfosporosinus youngiae DSM17734T, Desulfosporosinus meridiei DSM13257T, and Desulfosporosinus acidiphilus DSM22704T.</title>
        <authorList>
            <person name="Pester M."/>
            <person name="Brambilla E."/>
            <person name="Alazard D."/>
            <person name="Rattei T."/>
            <person name="Weinmaier T."/>
            <person name="Han J."/>
            <person name="Lucas S."/>
            <person name="Lapidus A."/>
            <person name="Cheng J.F."/>
            <person name="Goodwin L."/>
            <person name="Pitluck S."/>
            <person name="Peters L."/>
            <person name="Ovchinnikova G."/>
            <person name="Teshima H."/>
            <person name="Detter J.C."/>
            <person name="Han C.S."/>
            <person name="Tapia R."/>
            <person name="Land M.L."/>
            <person name="Hauser L."/>
            <person name="Kyrpides N.C."/>
            <person name="Ivanova N.N."/>
            <person name="Pagani I."/>
            <person name="Huntmann M."/>
            <person name="Wei C.L."/>
            <person name="Davenport K.W."/>
            <person name="Daligault H."/>
            <person name="Chain P.S."/>
            <person name="Chen A."/>
            <person name="Mavromatis K."/>
            <person name="Markowitz V."/>
            <person name="Szeto E."/>
            <person name="Mikhailova N."/>
            <person name="Pati A."/>
            <person name="Wagner M."/>
            <person name="Woyke T."/>
            <person name="Ollivier B."/>
            <person name="Klenk H.P."/>
            <person name="Spring S."/>
            <person name="Loy A."/>
        </authorList>
    </citation>
    <scope>NUCLEOTIDE SEQUENCE [LARGE SCALE GENOMIC DNA]</scope>
    <source>
        <strain evidence="12">ATCC 19365 / DSM 765 / NCIMB 8382 / VKM B-1628</strain>
    </source>
</reference>
<keyword evidence="7 10" id="KW-0472">Membrane</keyword>
<organism evidence="11 12">
    <name type="scientific">Desulfosporosinus orientis (strain ATCC 19365 / DSM 765 / NCIMB 8382 / VKM B-1628 / Singapore I)</name>
    <name type="common">Desulfotomaculum orientis</name>
    <dbReference type="NCBI Taxonomy" id="768706"/>
    <lineage>
        <taxon>Bacteria</taxon>
        <taxon>Bacillati</taxon>
        <taxon>Bacillota</taxon>
        <taxon>Clostridia</taxon>
        <taxon>Eubacteriales</taxon>
        <taxon>Desulfitobacteriaceae</taxon>
        <taxon>Desulfosporosinus</taxon>
    </lineage>
</organism>
<keyword evidence="3 10" id="KW-0808">Transferase</keyword>
<comment type="subcellular location">
    <subcellularLocation>
        <location evidence="10">Cell membrane</location>
        <topology evidence="10">Multi-pass membrane protein</topology>
    </subcellularLocation>
</comment>
<evidence type="ECO:0000313" key="11">
    <source>
        <dbReference type="EMBL" id="AET66830.1"/>
    </source>
</evidence>
<evidence type="ECO:0000256" key="8">
    <source>
        <dbReference type="ARBA" id="ARBA00023209"/>
    </source>
</evidence>
<dbReference type="AlphaFoldDB" id="G7WCS4"/>
<dbReference type="HAMAP" id="MF_01043">
    <property type="entry name" value="PlsY"/>
    <property type="match status" value="1"/>
</dbReference>
<keyword evidence="6 10" id="KW-0443">Lipid metabolism</keyword>
<dbReference type="GO" id="GO:0008654">
    <property type="term" value="P:phospholipid biosynthetic process"/>
    <property type="evidence" value="ECO:0007669"/>
    <property type="project" value="UniProtKB-UniRule"/>
</dbReference>